<dbReference type="SUPFAM" id="SSF53686">
    <property type="entry name" value="Tryptophan synthase beta subunit-like PLP-dependent enzymes"/>
    <property type="match status" value="1"/>
</dbReference>
<dbReference type="PANTHER" id="PTHR48078:SF6">
    <property type="entry name" value="L-THREONINE DEHYDRATASE CATABOLIC TDCB"/>
    <property type="match status" value="1"/>
</dbReference>
<protein>
    <submittedName>
        <fullName evidence="5">Pyridoxal-5'-phosphate-dependent protein subunit beta</fullName>
    </submittedName>
</protein>
<comment type="cofactor">
    <cofactor evidence="1">
        <name>pyridoxal 5'-phosphate</name>
        <dbReference type="ChEBI" id="CHEBI:597326"/>
    </cofactor>
</comment>
<dbReference type="InterPro" id="IPR036052">
    <property type="entry name" value="TrpB-like_PALP_sf"/>
</dbReference>
<dbReference type="InterPro" id="IPR050147">
    <property type="entry name" value="Ser/Thr_Dehydratase"/>
</dbReference>
<evidence type="ECO:0000313" key="6">
    <source>
        <dbReference type="Proteomes" id="UP000287547"/>
    </source>
</evidence>
<evidence type="ECO:0000259" key="4">
    <source>
        <dbReference type="Pfam" id="PF00291"/>
    </source>
</evidence>
<dbReference type="AlphaFoldDB" id="A0A428YAV5"/>
<evidence type="ECO:0000256" key="3">
    <source>
        <dbReference type="ARBA" id="ARBA00023239"/>
    </source>
</evidence>
<proteinExistence type="predicted"/>
<dbReference type="GO" id="GO:0006567">
    <property type="term" value="P:L-threonine catabolic process"/>
    <property type="evidence" value="ECO:0007669"/>
    <property type="project" value="TreeGrafter"/>
</dbReference>
<accession>A0A428YAV5</accession>
<dbReference type="GO" id="GO:0009097">
    <property type="term" value="P:isoleucine biosynthetic process"/>
    <property type="evidence" value="ECO:0007669"/>
    <property type="project" value="TreeGrafter"/>
</dbReference>
<comment type="caution">
    <text evidence="5">The sequence shown here is derived from an EMBL/GenBank/DDBJ whole genome shotgun (WGS) entry which is preliminary data.</text>
</comment>
<dbReference type="RefSeq" id="WP_037251611.1">
    <property type="nucleotide sequence ID" value="NZ_QHKI01000094.1"/>
</dbReference>
<keyword evidence="2" id="KW-0663">Pyridoxal phosphate</keyword>
<dbReference type="Gene3D" id="3.40.50.1100">
    <property type="match status" value="2"/>
</dbReference>
<gene>
    <name evidence="5" type="ORF">DMH04_50850</name>
</gene>
<dbReference type="GO" id="GO:0004794">
    <property type="term" value="F:threonine deaminase activity"/>
    <property type="evidence" value="ECO:0007669"/>
    <property type="project" value="TreeGrafter"/>
</dbReference>
<evidence type="ECO:0000256" key="1">
    <source>
        <dbReference type="ARBA" id="ARBA00001933"/>
    </source>
</evidence>
<reference evidence="5 6" key="1">
    <citation type="submission" date="2018-05" db="EMBL/GenBank/DDBJ databases">
        <title>Evolution of GPA BGCs.</title>
        <authorList>
            <person name="Waglechner N."/>
            <person name="Wright G.D."/>
        </authorList>
    </citation>
    <scope>NUCLEOTIDE SEQUENCE [LARGE SCALE GENOMIC DNA]</scope>
    <source>
        <strain evidence="5 6">A82846</strain>
    </source>
</reference>
<dbReference type="OrthoDB" id="9811476at2"/>
<sequence>MELRLDRIEELSRTIDPRFRDSPQFTVDHGGRPVLVKIETMNPLRCFKGRGASAFAASADPDVTVVVASSGNFGQAMAYACGTRGIATEVFLPEDVNPTKLAAIRSFGAKVHLSGVDTDATKKHAREYAAERSDRLLIRDGAESLIAEGAGTIGVELLRDGPLDTVVVQVGDGALINGIARWIKANSPSTRVVGVCATGAPAMLHSWRTGEPVEHAATTVAEGIAIGSPLAESVRWMRNLVDDIVLVDDSALFTAMGQALRGFGVFLEPSGAAGLAALTEHDLPGERIAVVLTGGNARPGQLEQVVASK</sequence>
<name>A0A428YAV5_KIBAR</name>
<dbReference type="GO" id="GO:0003941">
    <property type="term" value="F:L-serine ammonia-lyase activity"/>
    <property type="evidence" value="ECO:0007669"/>
    <property type="project" value="TreeGrafter"/>
</dbReference>
<organism evidence="5 6">
    <name type="scientific">Kibdelosporangium aridum</name>
    <dbReference type="NCBI Taxonomy" id="2030"/>
    <lineage>
        <taxon>Bacteria</taxon>
        <taxon>Bacillati</taxon>
        <taxon>Actinomycetota</taxon>
        <taxon>Actinomycetes</taxon>
        <taxon>Pseudonocardiales</taxon>
        <taxon>Pseudonocardiaceae</taxon>
        <taxon>Kibdelosporangium</taxon>
    </lineage>
</organism>
<dbReference type="InterPro" id="IPR001926">
    <property type="entry name" value="TrpB-like_PALP"/>
</dbReference>
<evidence type="ECO:0000313" key="5">
    <source>
        <dbReference type="EMBL" id="RSM64632.1"/>
    </source>
</evidence>
<keyword evidence="3" id="KW-0456">Lyase</keyword>
<dbReference type="PANTHER" id="PTHR48078">
    <property type="entry name" value="THREONINE DEHYDRATASE, MITOCHONDRIAL-RELATED"/>
    <property type="match status" value="1"/>
</dbReference>
<feature type="domain" description="Tryptophan synthase beta chain-like PALP" evidence="4">
    <location>
        <begin position="21"/>
        <end position="294"/>
    </location>
</feature>
<dbReference type="Proteomes" id="UP000287547">
    <property type="component" value="Unassembled WGS sequence"/>
</dbReference>
<dbReference type="EMBL" id="QHKI01000094">
    <property type="protein sequence ID" value="RSM64632.1"/>
    <property type="molecule type" value="Genomic_DNA"/>
</dbReference>
<dbReference type="Pfam" id="PF00291">
    <property type="entry name" value="PALP"/>
    <property type="match status" value="1"/>
</dbReference>
<evidence type="ECO:0000256" key="2">
    <source>
        <dbReference type="ARBA" id="ARBA00022898"/>
    </source>
</evidence>
<dbReference type="GO" id="GO:0006565">
    <property type="term" value="P:L-serine catabolic process"/>
    <property type="evidence" value="ECO:0007669"/>
    <property type="project" value="TreeGrafter"/>
</dbReference>